<dbReference type="SUPFAM" id="SSF57829">
    <property type="entry name" value="Zn-binding ribosomal proteins"/>
    <property type="match status" value="1"/>
</dbReference>
<evidence type="ECO:0000256" key="4">
    <source>
        <dbReference type="ARBA" id="ARBA00022980"/>
    </source>
</evidence>
<dbReference type="Gene3D" id="2.20.25.100">
    <property type="entry name" value="Zn-binding ribosomal proteins"/>
    <property type="match status" value="1"/>
</dbReference>
<comment type="cofactor">
    <cofactor evidence="1">
        <name>Zn(2+)</name>
        <dbReference type="ChEBI" id="CHEBI:29105"/>
    </cofactor>
</comment>
<dbReference type="GO" id="GO:1990904">
    <property type="term" value="C:ribonucleoprotein complex"/>
    <property type="evidence" value="ECO:0007669"/>
    <property type="project" value="UniProtKB-KW"/>
</dbReference>
<dbReference type="GO" id="GO:0006412">
    <property type="term" value="P:translation"/>
    <property type="evidence" value="ECO:0007669"/>
    <property type="project" value="InterPro"/>
</dbReference>
<dbReference type="InterPro" id="IPR000592">
    <property type="entry name" value="Ribosomal_eS27"/>
</dbReference>
<sequence length="54" mass="6218">MTFLKVKCKNCAHEQIVNDRAAMIVKCNKCRVTMQKPRGGKAQTRAEILEELKR</sequence>
<accession>A0A0F9R4E0</accession>
<proteinExistence type="inferred from homology"/>
<comment type="caution">
    <text evidence="6">The sequence shown here is derived from an EMBL/GenBank/DDBJ whole genome shotgun (WGS) entry which is preliminary data.</text>
</comment>
<evidence type="ECO:0000313" key="6">
    <source>
        <dbReference type="EMBL" id="KKN51440.1"/>
    </source>
</evidence>
<name>A0A0F9R4E0_9ZZZZ</name>
<dbReference type="Pfam" id="PF01667">
    <property type="entry name" value="Ribosomal_S27e"/>
    <property type="match status" value="1"/>
</dbReference>
<keyword evidence="3" id="KW-0862">Zinc</keyword>
<dbReference type="EMBL" id="LAZR01001063">
    <property type="protein sequence ID" value="KKN51440.1"/>
    <property type="molecule type" value="Genomic_DNA"/>
</dbReference>
<comment type="similarity">
    <text evidence="2">Belongs to the eukaryotic ribosomal protein eS27 family.</text>
</comment>
<protein>
    <recommendedName>
        <fullName evidence="7">30S ribosomal protein S27e</fullName>
    </recommendedName>
</protein>
<dbReference type="InterPro" id="IPR011332">
    <property type="entry name" value="Ribosomal_zn-bd"/>
</dbReference>
<dbReference type="GO" id="GO:0003735">
    <property type="term" value="F:structural constituent of ribosome"/>
    <property type="evidence" value="ECO:0007669"/>
    <property type="project" value="InterPro"/>
</dbReference>
<reference evidence="6" key="1">
    <citation type="journal article" date="2015" name="Nature">
        <title>Complex archaea that bridge the gap between prokaryotes and eukaryotes.</title>
        <authorList>
            <person name="Spang A."/>
            <person name="Saw J.H."/>
            <person name="Jorgensen S.L."/>
            <person name="Zaremba-Niedzwiedzka K."/>
            <person name="Martijn J."/>
            <person name="Lind A.E."/>
            <person name="van Eijk R."/>
            <person name="Schleper C."/>
            <person name="Guy L."/>
            <person name="Ettema T.J."/>
        </authorList>
    </citation>
    <scope>NUCLEOTIDE SEQUENCE</scope>
</reference>
<dbReference type="InterPro" id="IPR023407">
    <property type="entry name" value="Ribosomal_eS27_Zn-bd_dom_sf"/>
</dbReference>
<keyword evidence="4" id="KW-0689">Ribosomal protein</keyword>
<gene>
    <name evidence="6" type="ORF">LCGC14_0622560</name>
</gene>
<organism evidence="6">
    <name type="scientific">marine sediment metagenome</name>
    <dbReference type="NCBI Taxonomy" id="412755"/>
    <lineage>
        <taxon>unclassified sequences</taxon>
        <taxon>metagenomes</taxon>
        <taxon>ecological metagenomes</taxon>
    </lineage>
</organism>
<keyword evidence="5" id="KW-0687">Ribonucleoprotein</keyword>
<evidence type="ECO:0000256" key="3">
    <source>
        <dbReference type="ARBA" id="ARBA00022833"/>
    </source>
</evidence>
<evidence type="ECO:0000256" key="1">
    <source>
        <dbReference type="ARBA" id="ARBA00001947"/>
    </source>
</evidence>
<dbReference type="AlphaFoldDB" id="A0A0F9R4E0"/>
<evidence type="ECO:0000256" key="5">
    <source>
        <dbReference type="ARBA" id="ARBA00023274"/>
    </source>
</evidence>
<evidence type="ECO:0000256" key="2">
    <source>
        <dbReference type="ARBA" id="ARBA00010919"/>
    </source>
</evidence>
<evidence type="ECO:0008006" key="7">
    <source>
        <dbReference type="Google" id="ProtNLM"/>
    </source>
</evidence>
<dbReference type="GO" id="GO:0005840">
    <property type="term" value="C:ribosome"/>
    <property type="evidence" value="ECO:0007669"/>
    <property type="project" value="UniProtKB-KW"/>
</dbReference>